<accession>A0AAW1WNF2</accession>
<keyword evidence="2 4" id="KW-0863">Zinc-finger</keyword>
<dbReference type="InterPro" id="IPR019787">
    <property type="entry name" value="Znf_PHD-finger"/>
</dbReference>
<dbReference type="SUPFAM" id="SSF57903">
    <property type="entry name" value="FYVE/PHD zinc finger"/>
    <property type="match status" value="1"/>
</dbReference>
<evidence type="ECO:0000259" key="6">
    <source>
        <dbReference type="PROSITE" id="PS50016"/>
    </source>
</evidence>
<evidence type="ECO:0000256" key="1">
    <source>
        <dbReference type="ARBA" id="ARBA00022723"/>
    </source>
</evidence>
<dbReference type="PROSITE" id="PS50089">
    <property type="entry name" value="ZF_RING_2"/>
    <property type="match status" value="1"/>
</dbReference>
<dbReference type="SUPFAM" id="SSF57850">
    <property type="entry name" value="RING/U-box"/>
    <property type="match status" value="1"/>
</dbReference>
<name>A0AAW1WNF2_RUBAR</name>
<gene>
    <name evidence="8" type="ORF">M0R45_023424</name>
</gene>
<dbReference type="PANTHER" id="PTHR47177">
    <property type="entry name" value="F18C1.6 PROTEIN"/>
    <property type="match status" value="1"/>
</dbReference>
<dbReference type="SMART" id="SM00249">
    <property type="entry name" value="PHD"/>
    <property type="match status" value="1"/>
</dbReference>
<dbReference type="GO" id="GO:0008270">
    <property type="term" value="F:zinc ion binding"/>
    <property type="evidence" value="ECO:0007669"/>
    <property type="project" value="UniProtKB-KW"/>
</dbReference>
<keyword evidence="9" id="KW-1185">Reference proteome</keyword>
<protein>
    <submittedName>
        <fullName evidence="8">Uncharacterized protein</fullName>
    </submittedName>
</protein>
<feature type="domain" description="RING-type" evidence="7">
    <location>
        <begin position="39"/>
        <end position="80"/>
    </location>
</feature>
<evidence type="ECO:0000256" key="3">
    <source>
        <dbReference type="ARBA" id="ARBA00022833"/>
    </source>
</evidence>
<feature type="compositionally biased region" description="Polar residues" evidence="5">
    <location>
        <begin position="8"/>
        <end position="22"/>
    </location>
</feature>
<dbReference type="AlphaFoldDB" id="A0AAW1WNF2"/>
<dbReference type="PANTHER" id="PTHR47177:SF4">
    <property type="entry name" value="OS06G0283200 PROTEIN"/>
    <property type="match status" value="1"/>
</dbReference>
<feature type="compositionally biased region" description="Polar residues" evidence="5">
    <location>
        <begin position="441"/>
        <end position="450"/>
    </location>
</feature>
<organism evidence="8 9">
    <name type="scientific">Rubus argutus</name>
    <name type="common">Southern blackberry</name>
    <dbReference type="NCBI Taxonomy" id="59490"/>
    <lineage>
        <taxon>Eukaryota</taxon>
        <taxon>Viridiplantae</taxon>
        <taxon>Streptophyta</taxon>
        <taxon>Embryophyta</taxon>
        <taxon>Tracheophyta</taxon>
        <taxon>Spermatophyta</taxon>
        <taxon>Magnoliopsida</taxon>
        <taxon>eudicotyledons</taxon>
        <taxon>Gunneridae</taxon>
        <taxon>Pentapetalae</taxon>
        <taxon>rosids</taxon>
        <taxon>fabids</taxon>
        <taxon>Rosales</taxon>
        <taxon>Rosaceae</taxon>
        <taxon>Rosoideae</taxon>
        <taxon>Rosoideae incertae sedis</taxon>
        <taxon>Rubus</taxon>
    </lineage>
</organism>
<dbReference type="EMBL" id="JBEDUW010000005">
    <property type="protein sequence ID" value="KAK9926182.1"/>
    <property type="molecule type" value="Genomic_DNA"/>
</dbReference>
<feature type="domain" description="PHD-type" evidence="6">
    <location>
        <begin position="120"/>
        <end position="169"/>
    </location>
</feature>
<feature type="region of interest" description="Disordered" evidence="5">
    <location>
        <begin position="1"/>
        <end position="35"/>
    </location>
</feature>
<dbReference type="InterPro" id="IPR001965">
    <property type="entry name" value="Znf_PHD"/>
</dbReference>
<feature type="region of interest" description="Disordered" evidence="5">
    <location>
        <begin position="277"/>
        <end position="326"/>
    </location>
</feature>
<feature type="compositionally biased region" description="Low complexity" evidence="5">
    <location>
        <begin position="305"/>
        <end position="319"/>
    </location>
</feature>
<evidence type="ECO:0000313" key="8">
    <source>
        <dbReference type="EMBL" id="KAK9926182.1"/>
    </source>
</evidence>
<evidence type="ECO:0000313" key="9">
    <source>
        <dbReference type="Proteomes" id="UP001457282"/>
    </source>
</evidence>
<dbReference type="InterPro" id="IPR017907">
    <property type="entry name" value="Znf_RING_CS"/>
</dbReference>
<evidence type="ECO:0000256" key="2">
    <source>
        <dbReference type="ARBA" id="ARBA00022771"/>
    </source>
</evidence>
<comment type="caution">
    <text evidence="8">The sequence shown here is derived from an EMBL/GenBank/DDBJ whole genome shotgun (WGS) entry which is preliminary data.</text>
</comment>
<dbReference type="InterPro" id="IPR013083">
    <property type="entry name" value="Znf_RING/FYVE/PHD"/>
</dbReference>
<keyword evidence="3" id="KW-0862">Zinc</keyword>
<dbReference type="Pfam" id="PF13639">
    <property type="entry name" value="zf-RING_2"/>
    <property type="match status" value="1"/>
</dbReference>
<feature type="region of interest" description="Disordered" evidence="5">
    <location>
        <begin position="214"/>
        <end position="246"/>
    </location>
</feature>
<dbReference type="Pfam" id="PF00628">
    <property type="entry name" value="PHD"/>
    <property type="match status" value="1"/>
</dbReference>
<evidence type="ECO:0000256" key="5">
    <source>
        <dbReference type="SAM" id="MobiDB-lite"/>
    </source>
</evidence>
<evidence type="ECO:0000256" key="4">
    <source>
        <dbReference type="PROSITE-ProRule" id="PRU00175"/>
    </source>
</evidence>
<dbReference type="InterPro" id="IPR001841">
    <property type="entry name" value="Znf_RING"/>
</dbReference>
<evidence type="ECO:0000259" key="7">
    <source>
        <dbReference type="PROSITE" id="PS50089"/>
    </source>
</evidence>
<feature type="compositionally biased region" description="Polar residues" evidence="5">
    <location>
        <begin position="371"/>
        <end position="401"/>
    </location>
</feature>
<dbReference type="PROSITE" id="PS00518">
    <property type="entry name" value="ZF_RING_1"/>
    <property type="match status" value="1"/>
</dbReference>
<proteinExistence type="predicted"/>
<dbReference type="PROSITE" id="PS50016">
    <property type="entry name" value="ZF_PHD_2"/>
    <property type="match status" value="1"/>
</dbReference>
<dbReference type="Proteomes" id="UP001457282">
    <property type="component" value="Unassembled WGS sequence"/>
</dbReference>
<feature type="compositionally biased region" description="Low complexity" evidence="5">
    <location>
        <begin position="282"/>
        <end position="293"/>
    </location>
</feature>
<feature type="region of interest" description="Disordered" evidence="5">
    <location>
        <begin position="422"/>
        <end position="477"/>
    </location>
</feature>
<reference evidence="8 9" key="1">
    <citation type="journal article" date="2023" name="G3 (Bethesda)">
        <title>A chromosome-length genome assembly and annotation of blackberry (Rubus argutus, cv. 'Hillquist').</title>
        <authorList>
            <person name="Bruna T."/>
            <person name="Aryal R."/>
            <person name="Dudchenko O."/>
            <person name="Sargent D.J."/>
            <person name="Mead D."/>
            <person name="Buti M."/>
            <person name="Cavallini A."/>
            <person name="Hytonen T."/>
            <person name="Andres J."/>
            <person name="Pham M."/>
            <person name="Weisz D."/>
            <person name="Mascagni F."/>
            <person name="Usai G."/>
            <person name="Natali L."/>
            <person name="Bassil N."/>
            <person name="Fernandez G.E."/>
            <person name="Lomsadze A."/>
            <person name="Armour M."/>
            <person name="Olukolu B."/>
            <person name="Poorten T."/>
            <person name="Britton C."/>
            <person name="Davik J."/>
            <person name="Ashrafi H."/>
            <person name="Aiden E.L."/>
            <person name="Borodovsky M."/>
            <person name="Worthington M."/>
        </authorList>
    </citation>
    <scope>NUCLEOTIDE SEQUENCE [LARGE SCALE GENOMIC DNA]</scope>
    <source>
        <strain evidence="8">PI 553951</strain>
    </source>
</reference>
<dbReference type="SMART" id="SM00184">
    <property type="entry name" value="RING"/>
    <property type="match status" value="1"/>
</dbReference>
<dbReference type="Gene3D" id="3.30.40.10">
    <property type="entry name" value="Zinc/RING finger domain, C3HC4 (zinc finger)"/>
    <property type="match status" value="2"/>
</dbReference>
<dbReference type="InterPro" id="IPR011011">
    <property type="entry name" value="Znf_FYVE_PHD"/>
</dbReference>
<feature type="region of interest" description="Disordered" evidence="5">
    <location>
        <begin position="371"/>
        <end position="405"/>
    </location>
</feature>
<keyword evidence="1" id="KW-0479">Metal-binding</keyword>
<feature type="compositionally biased region" description="Basic and acidic residues" evidence="5">
    <location>
        <begin position="466"/>
        <end position="477"/>
    </location>
</feature>
<sequence length="679" mass="74915">MARETDESSSPPNKRLKTLNSQIEHEPPPETENSPPDRCAICFLDDVKVARGKIDCCDHYYCFLCIKEWAKTESRCPMCRRRFSTIRRPPKHGVFVRERVVKVPVRDQGDKAGHVDSYEEVVCNVCSSRTDDHLMLLCDLCDGAAHTYCVGLGYTVPEGDWFCNDCIASRPELASANSADYESGMIPTEAVPVPCASAFDIVREWNSSAVERAPTAITPNPNQPSVVPQVARPAREPPRVASVSAESVARTLDRCRNVQTRILTLRENWNGFRSGALSFPASSSKSKTGCSSTQEQKKGVVSNERSGQPQSSSSPSRQQLENRDGCDPFGIHKAWKMLDRAKAKQCIHKKNSSGVQLQQFSKLPLSTSEERTNAFSCSDRSGQPQSSSLTDSQQRNNQVGCPSNDIDKAWKMMDRAKLKQHVHENNGSALKLPSRKANASEEATNVNSRIDSLKSEQLGASNQRRPGMEKSCKGKERQCSVTTQEAVESILGLSCRNSSPGLFISPFPRNLNKSASLQKNKAAPSMVNEQNGSACSMMEGTSFCGKPELSTSSSGNLEEGCVESKARKVDDEAKSEIQSLVKMNLKLLSKDQRLEVDAFKQIARAATHSVLAACGLEHQKSAVYSLPSLVCRHTEQLQLPNKSNLMRKSCRDCFYGFVKNVVASILHNQLPRSSHKHKL</sequence>
<feature type="compositionally biased region" description="Low complexity" evidence="5">
    <location>
        <begin position="219"/>
        <end position="230"/>
    </location>
</feature>